<keyword evidence="4" id="KW-0479">Metal-binding</keyword>
<keyword evidence="12" id="KW-0378">Hydrolase</keyword>
<protein>
    <submittedName>
        <fullName evidence="12">P-loop containing nucleoside triphosphate hydrolase protein</fullName>
    </submittedName>
</protein>
<sequence length="542" mass="58893">MLPGATSLSLLRRCGSHAQRLRPRSSCSCISSLYSFSSARSTTISEAALHSELEVTITDFDASAGSSDDPSGEPATISNRAAFRALPIDNKVLAYLDSRDLGRELPKRASKRKRVLIEKGLHDLHSVTPESAALKTFDVPTWAVKKVASAQSVEEIPPPSELPEVAFVGRSNVGKSTLLNALLGLKGHPLVRAATSMRPGETRSIDFFRLGKGSKAQLLLVDTPGFGFAFAKEEESERFIATLLQYLRGRGALLKRVCMLLDARHGFKANDVAFLQRLYARKGQDGLGRNPLGPYKPPKLQVILTKCDLVQRRELARRVSQVRARLSDVTPRETYLPVLMVSALRDQAVEDLQKELAGLVPQARRSEDRSDTAQSSEKEQSSESREGEGGGYGASAGGREGGRSLVQSRPERVRSAHTGGKWEGAASARERGAEWGSSAVRRKPERFRTAYTGGDEGAAGGARERRAESADNRHRGRGRSPARGKPERFKSAYMGGEDGAAAYPRGKSAADHTVGRFSSAPQPPRMYHPGIIIDTAVDQQRN</sequence>
<evidence type="ECO:0000259" key="11">
    <source>
        <dbReference type="PROSITE" id="PS51706"/>
    </source>
</evidence>
<keyword evidence="6" id="KW-0460">Magnesium</keyword>
<comment type="similarity">
    <text evidence="2">Belongs to the TRAFAC class TrmE-Era-EngA-EngB-Septin-like GTPase superfamily. EngB GTPase family.</text>
</comment>
<dbReference type="SUPFAM" id="SSF52540">
    <property type="entry name" value="P-loop containing nucleoside triphosphate hydrolases"/>
    <property type="match status" value="1"/>
</dbReference>
<evidence type="ECO:0000256" key="2">
    <source>
        <dbReference type="ARBA" id="ARBA00009638"/>
    </source>
</evidence>
<evidence type="ECO:0000256" key="6">
    <source>
        <dbReference type="ARBA" id="ARBA00022842"/>
    </source>
</evidence>
<dbReference type="CDD" id="cd01876">
    <property type="entry name" value="YihA_EngB"/>
    <property type="match status" value="1"/>
</dbReference>
<gene>
    <name evidence="12" type="ORF">JKP88DRAFT_266278</name>
</gene>
<dbReference type="InterPro" id="IPR019987">
    <property type="entry name" value="GTP-bd_ribosome_bio_YsxC"/>
</dbReference>
<feature type="compositionally biased region" description="Gly residues" evidence="10">
    <location>
        <begin position="389"/>
        <end position="399"/>
    </location>
</feature>
<accession>A0A835ZG72</accession>
<dbReference type="InterPro" id="IPR027417">
    <property type="entry name" value="P-loop_NTPase"/>
</dbReference>
<keyword evidence="8" id="KW-0717">Septation</keyword>
<dbReference type="InterPro" id="IPR030393">
    <property type="entry name" value="G_ENGB_dom"/>
</dbReference>
<feature type="compositionally biased region" description="Basic and acidic residues" evidence="10">
    <location>
        <begin position="364"/>
        <end position="388"/>
    </location>
</feature>
<dbReference type="OrthoDB" id="391988at2759"/>
<dbReference type="InterPro" id="IPR006073">
    <property type="entry name" value="GTP-bd"/>
</dbReference>
<comment type="cofactor">
    <cofactor evidence="1">
        <name>Mg(2+)</name>
        <dbReference type="ChEBI" id="CHEBI:18420"/>
    </cofactor>
</comment>
<evidence type="ECO:0000256" key="7">
    <source>
        <dbReference type="ARBA" id="ARBA00023134"/>
    </source>
</evidence>
<comment type="caution">
    <text evidence="12">The sequence shown here is derived from an EMBL/GenBank/DDBJ whole genome shotgun (WGS) entry which is preliminary data.</text>
</comment>
<dbReference type="Pfam" id="PF01926">
    <property type="entry name" value="MMR_HSR1"/>
    <property type="match status" value="1"/>
</dbReference>
<evidence type="ECO:0000313" key="13">
    <source>
        <dbReference type="Proteomes" id="UP000664859"/>
    </source>
</evidence>
<dbReference type="Gene3D" id="3.40.50.300">
    <property type="entry name" value="P-loop containing nucleotide triphosphate hydrolases"/>
    <property type="match status" value="1"/>
</dbReference>
<dbReference type="PROSITE" id="PS51706">
    <property type="entry name" value="G_ENGB"/>
    <property type="match status" value="1"/>
</dbReference>
<proteinExistence type="inferred from homology"/>
<name>A0A835ZG72_9STRA</name>
<evidence type="ECO:0000256" key="8">
    <source>
        <dbReference type="ARBA" id="ARBA00023210"/>
    </source>
</evidence>
<feature type="domain" description="EngB-type G" evidence="11">
    <location>
        <begin position="161"/>
        <end position="362"/>
    </location>
</feature>
<evidence type="ECO:0000256" key="1">
    <source>
        <dbReference type="ARBA" id="ARBA00001946"/>
    </source>
</evidence>
<keyword evidence="5" id="KW-0547">Nucleotide-binding</keyword>
<dbReference type="GO" id="GO:0051301">
    <property type="term" value="P:cell division"/>
    <property type="evidence" value="ECO:0007669"/>
    <property type="project" value="UniProtKB-KW"/>
</dbReference>
<dbReference type="GO" id="GO:0016787">
    <property type="term" value="F:hydrolase activity"/>
    <property type="evidence" value="ECO:0007669"/>
    <property type="project" value="UniProtKB-KW"/>
</dbReference>
<dbReference type="AlphaFoldDB" id="A0A835ZG72"/>
<keyword evidence="13" id="KW-1185">Reference proteome</keyword>
<dbReference type="NCBIfam" id="TIGR03598">
    <property type="entry name" value="GTPase_YsxC"/>
    <property type="match status" value="1"/>
</dbReference>
<dbReference type="Proteomes" id="UP000664859">
    <property type="component" value="Unassembled WGS sequence"/>
</dbReference>
<keyword evidence="9" id="KW-0131">Cell cycle</keyword>
<feature type="compositionally biased region" description="Basic and acidic residues" evidence="10">
    <location>
        <begin position="462"/>
        <end position="473"/>
    </location>
</feature>
<evidence type="ECO:0000256" key="3">
    <source>
        <dbReference type="ARBA" id="ARBA00022618"/>
    </source>
</evidence>
<feature type="region of interest" description="Disordered" evidence="10">
    <location>
        <begin position="359"/>
        <end position="528"/>
    </location>
</feature>
<reference evidence="12" key="1">
    <citation type="submission" date="2021-02" db="EMBL/GenBank/DDBJ databases">
        <title>First Annotated Genome of the Yellow-green Alga Tribonema minus.</title>
        <authorList>
            <person name="Mahan K.M."/>
        </authorList>
    </citation>
    <scope>NUCLEOTIDE SEQUENCE</scope>
    <source>
        <strain evidence="12">UTEX B ZZ1240</strain>
    </source>
</reference>
<evidence type="ECO:0000313" key="12">
    <source>
        <dbReference type="EMBL" id="KAG5192301.1"/>
    </source>
</evidence>
<dbReference type="PANTHER" id="PTHR11649:SF13">
    <property type="entry name" value="ENGB-TYPE G DOMAIN-CONTAINING PROTEIN"/>
    <property type="match status" value="1"/>
</dbReference>
<keyword evidence="7" id="KW-0342">GTP-binding</keyword>
<keyword evidence="3" id="KW-0132">Cell division</keyword>
<dbReference type="EMBL" id="JAFCMP010000008">
    <property type="protein sequence ID" value="KAG5192301.1"/>
    <property type="molecule type" value="Genomic_DNA"/>
</dbReference>
<dbReference type="PANTHER" id="PTHR11649">
    <property type="entry name" value="MSS1/TRME-RELATED GTP-BINDING PROTEIN"/>
    <property type="match status" value="1"/>
</dbReference>
<evidence type="ECO:0000256" key="4">
    <source>
        <dbReference type="ARBA" id="ARBA00022723"/>
    </source>
</evidence>
<evidence type="ECO:0000256" key="10">
    <source>
        <dbReference type="SAM" id="MobiDB-lite"/>
    </source>
</evidence>
<organism evidence="12 13">
    <name type="scientific">Tribonema minus</name>
    <dbReference type="NCBI Taxonomy" id="303371"/>
    <lineage>
        <taxon>Eukaryota</taxon>
        <taxon>Sar</taxon>
        <taxon>Stramenopiles</taxon>
        <taxon>Ochrophyta</taxon>
        <taxon>PX clade</taxon>
        <taxon>Xanthophyceae</taxon>
        <taxon>Tribonematales</taxon>
        <taxon>Tribonemataceae</taxon>
        <taxon>Tribonema</taxon>
    </lineage>
</organism>
<dbReference type="GO" id="GO:0005525">
    <property type="term" value="F:GTP binding"/>
    <property type="evidence" value="ECO:0007669"/>
    <property type="project" value="UniProtKB-KW"/>
</dbReference>
<dbReference type="GO" id="GO:0046872">
    <property type="term" value="F:metal ion binding"/>
    <property type="evidence" value="ECO:0007669"/>
    <property type="project" value="UniProtKB-KW"/>
</dbReference>
<evidence type="ECO:0000256" key="9">
    <source>
        <dbReference type="ARBA" id="ARBA00023306"/>
    </source>
</evidence>
<evidence type="ECO:0000256" key="5">
    <source>
        <dbReference type="ARBA" id="ARBA00022741"/>
    </source>
</evidence>